<dbReference type="AlphaFoldDB" id="A0A2W5N514"/>
<evidence type="ECO:0000259" key="6">
    <source>
        <dbReference type="Pfam" id="PF01494"/>
    </source>
</evidence>
<evidence type="ECO:0000256" key="4">
    <source>
        <dbReference type="ARBA" id="ARBA00023002"/>
    </source>
</evidence>
<dbReference type="PANTHER" id="PTHR13789">
    <property type="entry name" value="MONOOXYGENASE"/>
    <property type="match status" value="1"/>
</dbReference>
<dbReference type="EMBL" id="QFPW01000011">
    <property type="protein sequence ID" value="PZQ48506.1"/>
    <property type="molecule type" value="Genomic_DNA"/>
</dbReference>
<dbReference type="SUPFAM" id="SSF54373">
    <property type="entry name" value="FAD-linked reductases, C-terminal domain"/>
    <property type="match status" value="1"/>
</dbReference>
<dbReference type="Proteomes" id="UP000249185">
    <property type="component" value="Unassembled WGS sequence"/>
</dbReference>
<reference evidence="7 8" key="1">
    <citation type="submission" date="2017-08" db="EMBL/GenBank/DDBJ databases">
        <title>Infants hospitalized years apart are colonized by the same room-sourced microbial strains.</title>
        <authorList>
            <person name="Brooks B."/>
            <person name="Olm M.R."/>
            <person name="Firek B.A."/>
            <person name="Baker R."/>
            <person name="Thomas B.C."/>
            <person name="Morowitz M.J."/>
            <person name="Banfield J.F."/>
        </authorList>
    </citation>
    <scope>NUCLEOTIDE SEQUENCE [LARGE SCALE GENOMIC DNA]</scope>
    <source>
        <strain evidence="7">S2_005_002_R2_34</strain>
    </source>
</reference>
<feature type="domain" description="FAD-binding" evidence="6">
    <location>
        <begin position="7"/>
        <end position="346"/>
    </location>
</feature>
<dbReference type="InterPro" id="IPR002938">
    <property type="entry name" value="FAD-bd"/>
</dbReference>
<keyword evidence="3" id="KW-0274">FAD</keyword>
<evidence type="ECO:0000313" key="8">
    <source>
        <dbReference type="Proteomes" id="UP000249185"/>
    </source>
</evidence>
<dbReference type="PRINTS" id="PR00420">
    <property type="entry name" value="RNGMNOXGNASE"/>
</dbReference>
<name>A0A2W5N514_RHOSU</name>
<evidence type="ECO:0000256" key="5">
    <source>
        <dbReference type="ARBA" id="ARBA00023033"/>
    </source>
</evidence>
<proteinExistence type="predicted"/>
<dbReference type="Pfam" id="PF01494">
    <property type="entry name" value="FAD_binding_3"/>
    <property type="match status" value="1"/>
</dbReference>
<evidence type="ECO:0000256" key="1">
    <source>
        <dbReference type="ARBA" id="ARBA00001974"/>
    </source>
</evidence>
<gene>
    <name evidence="7" type="ORF">DI556_13645</name>
</gene>
<keyword evidence="4" id="KW-0560">Oxidoreductase</keyword>
<dbReference type="InterPro" id="IPR036188">
    <property type="entry name" value="FAD/NAD-bd_sf"/>
</dbReference>
<organism evidence="7 8">
    <name type="scientific">Rhodovulum sulfidophilum</name>
    <name type="common">Rhodobacter sulfidophilus</name>
    <dbReference type="NCBI Taxonomy" id="35806"/>
    <lineage>
        <taxon>Bacteria</taxon>
        <taxon>Pseudomonadati</taxon>
        <taxon>Pseudomonadota</taxon>
        <taxon>Alphaproteobacteria</taxon>
        <taxon>Rhodobacterales</taxon>
        <taxon>Paracoccaceae</taxon>
        <taxon>Rhodovulum</taxon>
    </lineage>
</organism>
<dbReference type="GO" id="GO:0004497">
    <property type="term" value="F:monooxygenase activity"/>
    <property type="evidence" value="ECO:0007669"/>
    <property type="project" value="UniProtKB-KW"/>
</dbReference>
<evidence type="ECO:0000256" key="3">
    <source>
        <dbReference type="ARBA" id="ARBA00022827"/>
    </source>
</evidence>
<protein>
    <submittedName>
        <fullName evidence="7">Monooxygenase</fullName>
    </submittedName>
</protein>
<sequence length="396" mass="41976">MALAGRDILIIGAGIAGLAAALALARRGARVEVLEQAEALREVGAGLQIGPNGLAVLEALGLGPACAARASLPQAVELRDRRGALVARVPMGSVVAGRHGRPYWHLHRADLLGVLEEAARAAGVTITLGARVARVAIEDGRARLWTEAGESRAADLVVAADGARSRVRMDWFGGGVPRYAGCVAWRALVPAGRLSRPHPTVARVVMGPGRHVVSYPLRGGALVNLVAIEERARSEDERWMAPGDPAELRAAFAGWTPEVTELLAQVDQVFLWGLYDHEPLPDWARGPVALLGDACHPMPPFLAQGAGMGLEDAWVLAEALDTAPDLPAGLAAYVARRRARAERTQRAAVANGRIYHLAPPASAIAHLGMRAMSRLAPGRMLARFDWLYGEDVTAAR</sequence>
<accession>A0A2W5N514</accession>
<evidence type="ECO:0000313" key="7">
    <source>
        <dbReference type="EMBL" id="PZQ48506.1"/>
    </source>
</evidence>
<dbReference type="SUPFAM" id="SSF51905">
    <property type="entry name" value="FAD/NAD(P)-binding domain"/>
    <property type="match status" value="1"/>
</dbReference>
<comment type="caution">
    <text evidence="7">The sequence shown here is derived from an EMBL/GenBank/DDBJ whole genome shotgun (WGS) entry which is preliminary data.</text>
</comment>
<evidence type="ECO:0000256" key="2">
    <source>
        <dbReference type="ARBA" id="ARBA00022630"/>
    </source>
</evidence>
<comment type="cofactor">
    <cofactor evidence="1">
        <name>FAD</name>
        <dbReference type="ChEBI" id="CHEBI:57692"/>
    </cofactor>
</comment>
<dbReference type="InterPro" id="IPR050493">
    <property type="entry name" value="FAD-dep_Monooxygenase_BioMet"/>
</dbReference>
<dbReference type="PANTHER" id="PTHR13789:SF318">
    <property type="entry name" value="GERANYLGERANYL DIPHOSPHATE REDUCTASE"/>
    <property type="match status" value="1"/>
</dbReference>
<keyword evidence="2" id="KW-0285">Flavoprotein</keyword>
<dbReference type="Gene3D" id="3.50.50.60">
    <property type="entry name" value="FAD/NAD(P)-binding domain"/>
    <property type="match status" value="1"/>
</dbReference>
<dbReference type="GO" id="GO:0071949">
    <property type="term" value="F:FAD binding"/>
    <property type="evidence" value="ECO:0007669"/>
    <property type="project" value="InterPro"/>
</dbReference>
<keyword evidence="5 7" id="KW-0503">Monooxygenase</keyword>